<dbReference type="FunFam" id="3.30.230.80:FF:000002">
    <property type="entry name" value="Molecular chaperone HtpG"/>
    <property type="match status" value="1"/>
</dbReference>
<dbReference type="Gene3D" id="3.30.565.10">
    <property type="entry name" value="Histidine kinase-like ATPase, C-terminal domain"/>
    <property type="match status" value="1"/>
</dbReference>
<evidence type="ECO:0000256" key="5">
    <source>
        <dbReference type="ARBA" id="ARBA00022840"/>
    </source>
</evidence>
<evidence type="ECO:0000313" key="13">
    <source>
        <dbReference type="EMBL" id="VFJ59391.1"/>
    </source>
</evidence>
<feature type="region of interest" description="A; substrate-binding" evidence="10">
    <location>
        <begin position="1"/>
        <end position="337"/>
    </location>
</feature>
<comment type="caution">
    <text evidence="10">Lacks conserved residue(s) required for the propagation of feature annotation.</text>
</comment>
<feature type="domain" description="Histidine kinase/HSP90-like ATPase" evidence="12">
    <location>
        <begin position="30"/>
        <end position="187"/>
    </location>
</feature>
<protein>
    <recommendedName>
        <fullName evidence="9 10">Chaperone protein HtpG</fullName>
    </recommendedName>
    <alternativeName>
        <fullName evidence="10">Heat shock protein HtpG</fullName>
    </alternativeName>
    <alternativeName>
        <fullName evidence="10">High temperature protein G</fullName>
    </alternativeName>
</protein>
<evidence type="ECO:0000313" key="14">
    <source>
        <dbReference type="EMBL" id="VFJ70381.1"/>
    </source>
</evidence>
<evidence type="ECO:0000259" key="12">
    <source>
        <dbReference type="SMART" id="SM00387"/>
    </source>
</evidence>
<dbReference type="PROSITE" id="PS00298">
    <property type="entry name" value="HSP90"/>
    <property type="match status" value="1"/>
</dbReference>
<evidence type="ECO:0000256" key="9">
    <source>
        <dbReference type="ARBA" id="ARBA00070675"/>
    </source>
</evidence>
<organism evidence="14">
    <name type="scientific">Candidatus Kentrum sp. FM</name>
    <dbReference type="NCBI Taxonomy" id="2126340"/>
    <lineage>
        <taxon>Bacteria</taxon>
        <taxon>Pseudomonadati</taxon>
        <taxon>Pseudomonadota</taxon>
        <taxon>Gammaproteobacteria</taxon>
        <taxon>Candidatus Kentrum</taxon>
    </lineage>
</organism>
<gene>
    <name evidence="10" type="primary">htpG</name>
    <name evidence="13" type="ORF">BECKFM1743A_GA0114220_102361</name>
    <name evidence="15" type="ORF">BECKFM1743B_GA0114221_100762</name>
    <name evidence="14" type="ORF">BECKFM1743C_GA0114222_105571</name>
</gene>
<dbReference type="PANTHER" id="PTHR11528">
    <property type="entry name" value="HEAT SHOCK PROTEIN 90 FAMILY MEMBER"/>
    <property type="match status" value="1"/>
</dbReference>
<dbReference type="Gene3D" id="1.20.120.790">
    <property type="entry name" value="Heat shock protein 90, C-terminal domain"/>
    <property type="match status" value="1"/>
</dbReference>
<feature type="binding site" evidence="11">
    <location>
        <position position="88"/>
    </location>
    <ligand>
        <name>ATP</name>
        <dbReference type="ChEBI" id="CHEBI:30616"/>
    </ligand>
</feature>
<feature type="binding site" evidence="11">
    <location>
        <begin position="125"/>
        <end position="130"/>
    </location>
    <ligand>
        <name>ATP</name>
        <dbReference type="ChEBI" id="CHEBI:30616"/>
    </ligand>
</feature>
<comment type="function">
    <text evidence="8 10">Molecular chaperone. Has ATPase activity.</text>
</comment>
<dbReference type="PIRSF" id="PIRSF002583">
    <property type="entry name" value="Hsp90"/>
    <property type="match status" value="1"/>
</dbReference>
<dbReference type="SUPFAM" id="SSF110942">
    <property type="entry name" value="HSP90 C-terminal domain"/>
    <property type="match status" value="1"/>
</dbReference>
<dbReference type="CDD" id="cd16927">
    <property type="entry name" value="HATPase_Hsp90-like"/>
    <property type="match status" value="1"/>
</dbReference>
<dbReference type="GO" id="GO:0005737">
    <property type="term" value="C:cytoplasm"/>
    <property type="evidence" value="ECO:0007669"/>
    <property type="project" value="UniProtKB-SubCell"/>
</dbReference>
<comment type="subunit">
    <text evidence="10">Homodimer.</text>
</comment>
<evidence type="ECO:0000256" key="3">
    <source>
        <dbReference type="ARBA" id="ARBA00022490"/>
    </source>
</evidence>
<keyword evidence="4 10" id="KW-0547">Nucleotide-binding</keyword>
<feature type="binding site" evidence="11">
    <location>
        <position position="177"/>
    </location>
    <ligand>
        <name>ATP</name>
        <dbReference type="ChEBI" id="CHEBI:30616"/>
    </ligand>
</feature>
<feature type="region of interest" description="C" evidence="10">
    <location>
        <begin position="555"/>
        <end position="628"/>
    </location>
</feature>
<dbReference type="InterPro" id="IPR003594">
    <property type="entry name" value="HATPase_dom"/>
</dbReference>
<sequence length="628" mass="71788">MTVYAQKETLGFEAEVRQLLSLMVHSLYSNKEIFLRELVSNASDAMDRLRFEALSNEGLYDKDTDLGIRIRVDKTAGTIIVSDNGIGMSRSEVIEQLGTIARSGTREFFGSLTGDQAKDSKLIGQFGVGFYSSFIVADRVTVTTRRAGTKPEEAVRWDSTGEGEYTVTNVEKSSRGTDVVLHLRPDEGEFLDNFRLQDILHKYSDHISFPISMPKEVEEGKEPEDEIVNSATALWTRSRNELTDEEYDEFYKHVAHDFDAPLARIHSHVEGTFEYTLLLFIPSRAPFDLWDRNNRHGVKLYVRRVFIMDDAEDLMPTYLRFVRGIIDSGDLPLNISREILQQNKQVESIRNGAVKKVLGLLEDMANNDPQKYAKFWKELGHTLKEGIIEDHKNRETVAKLLRFWSTHADSGDKTVSFDDYVGRMKEGQEAIYYVTADNIALARSSPHLEVFRKKEVEVLLLTDEIDDWVVTHLMEYDKKPLKSVAKGALDLGKLEDKEASEEDKKADDEHKELVTRIKDILGEKVKEVRITHRLTTSPACLVADEHSMGRHMERLLKSTGQIVPMLRPIMEINPEHPIVQKMGRETVQSRFSDWAHILFDEAMLTEGGQPDDPAAFVRRINEMFLERM</sequence>
<dbReference type="InterPro" id="IPR020575">
    <property type="entry name" value="Hsp90_N"/>
</dbReference>
<proteinExistence type="inferred from homology"/>
<dbReference type="Pfam" id="PF13589">
    <property type="entry name" value="HATPase_c_3"/>
    <property type="match status" value="1"/>
</dbReference>
<accession>A0A450TQJ3</accession>
<feature type="binding site" evidence="11">
    <location>
        <position position="41"/>
    </location>
    <ligand>
        <name>ATP</name>
        <dbReference type="ChEBI" id="CHEBI:30616"/>
    </ligand>
</feature>
<dbReference type="Gene3D" id="3.40.50.11260">
    <property type="match status" value="1"/>
</dbReference>
<dbReference type="Pfam" id="PF00183">
    <property type="entry name" value="HSP90"/>
    <property type="match status" value="1"/>
</dbReference>
<evidence type="ECO:0000256" key="8">
    <source>
        <dbReference type="ARBA" id="ARBA00058590"/>
    </source>
</evidence>
<evidence type="ECO:0000256" key="1">
    <source>
        <dbReference type="ARBA" id="ARBA00004496"/>
    </source>
</evidence>
<dbReference type="InterPro" id="IPR020568">
    <property type="entry name" value="Ribosomal_Su5_D2-typ_SF"/>
</dbReference>
<dbReference type="EMBL" id="CAADEZ010000236">
    <property type="protein sequence ID" value="VFJ59391.1"/>
    <property type="molecule type" value="Genomic_DNA"/>
</dbReference>
<feature type="binding site" evidence="11">
    <location>
        <position position="83"/>
    </location>
    <ligand>
        <name>ATP</name>
        <dbReference type="ChEBI" id="CHEBI:30616"/>
    </ligand>
</feature>
<dbReference type="PRINTS" id="PR00775">
    <property type="entry name" value="HEATSHOCK90"/>
</dbReference>
<name>A0A450TQJ3_9GAMM</name>
<keyword evidence="5 10" id="KW-0067">ATP-binding</keyword>
<evidence type="ECO:0000313" key="15">
    <source>
        <dbReference type="EMBL" id="VFK08619.1"/>
    </source>
</evidence>
<feature type="binding site" evidence="11">
    <location>
        <begin position="103"/>
        <end position="104"/>
    </location>
    <ligand>
        <name>ATP</name>
        <dbReference type="ChEBI" id="CHEBI:30616"/>
    </ligand>
</feature>
<keyword evidence="3 10" id="KW-0963">Cytoplasm</keyword>
<dbReference type="SMART" id="SM00387">
    <property type="entry name" value="HATPase_c"/>
    <property type="match status" value="1"/>
</dbReference>
<comment type="similarity">
    <text evidence="2 10">Belongs to the heat shock protein 90 family.</text>
</comment>
<dbReference type="GO" id="GO:0005524">
    <property type="term" value="F:ATP binding"/>
    <property type="evidence" value="ECO:0007669"/>
    <property type="project" value="UniProtKB-UniRule"/>
</dbReference>
<dbReference type="Gene3D" id="3.30.230.80">
    <property type="match status" value="1"/>
</dbReference>
<dbReference type="SUPFAM" id="SSF54211">
    <property type="entry name" value="Ribosomal protein S5 domain 2-like"/>
    <property type="match status" value="1"/>
</dbReference>
<dbReference type="GO" id="GO:0016887">
    <property type="term" value="F:ATP hydrolysis activity"/>
    <property type="evidence" value="ECO:0007669"/>
    <property type="project" value="InterPro"/>
</dbReference>
<dbReference type="GO" id="GO:0140662">
    <property type="term" value="F:ATP-dependent protein folding chaperone"/>
    <property type="evidence" value="ECO:0007669"/>
    <property type="project" value="InterPro"/>
</dbReference>
<keyword evidence="7 10" id="KW-0143">Chaperone</keyword>
<reference evidence="14" key="1">
    <citation type="submission" date="2019-02" db="EMBL/GenBank/DDBJ databases">
        <authorList>
            <person name="Gruber-Vodicka R. H."/>
            <person name="Seah K. B. B."/>
        </authorList>
    </citation>
    <scope>NUCLEOTIDE SEQUENCE</scope>
    <source>
        <strain evidence="13">BECK_BZ163</strain>
        <strain evidence="15">BECK_BZ164</strain>
        <strain evidence="14">BECK_BZ165</strain>
    </source>
</reference>
<dbReference type="InterPro" id="IPR001404">
    <property type="entry name" value="Hsp90_fam"/>
</dbReference>
<dbReference type="FunFam" id="3.30.565.10:FF:000009">
    <property type="entry name" value="Molecular chaperone HtpG"/>
    <property type="match status" value="1"/>
</dbReference>
<dbReference type="AlphaFoldDB" id="A0A450TQJ3"/>
<dbReference type="EMBL" id="CAADFL010000076">
    <property type="protein sequence ID" value="VFK08619.1"/>
    <property type="molecule type" value="Genomic_DNA"/>
</dbReference>
<evidence type="ECO:0000256" key="4">
    <source>
        <dbReference type="ARBA" id="ARBA00022741"/>
    </source>
</evidence>
<dbReference type="HAMAP" id="MF_00505">
    <property type="entry name" value="HSP90"/>
    <property type="match status" value="1"/>
</dbReference>
<evidence type="ECO:0000256" key="7">
    <source>
        <dbReference type="ARBA" id="ARBA00023186"/>
    </source>
</evidence>
<dbReference type="SUPFAM" id="SSF55874">
    <property type="entry name" value="ATPase domain of HSP90 chaperone/DNA topoisomerase II/histidine kinase"/>
    <property type="match status" value="1"/>
</dbReference>
<dbReference type="NCBIfam" id="NF003555">
    <property type="entry name" value="PRK05218.1"/>
    <property type="match status" value="1"/>
</dbReference>
<evidence type="ECO:0000256" key="6">
    <source>
        <dbReference type="ARBA" id="ARBA00023016"/>
    </source>
</evidence>
<dbReference type="InterPro" id="IPR036890">
    <property type="entry name" value="HATPase_C_sf"/>
</dbReference>
<evidence type="ECO:0000256" key="10">
    <source>
        <dbReference type="HAMAP-Rule" id="MF_00505"/>
    </source>
</evidence>
<feature type="binding site" evidence="11">
    <location>
        <position position="337"/>
    </location>
    <ligand>
        <name>ATP</name>
        <dbReference type="ChEBI" id="CHEBI:30616"/>
    </ligand>
</feature>
<feature type="binding site" evidence="11">
    <location>
        <position position="37"/>
    </location>
    <ligand>
        <name>ATP</name>
        <dbReference type="ChEBI" id="CHEBI:30616"/>
    </ligand>
</feature>
<dbReference type="GO" id="GO:0051082">
    <property type="term" value="F:unfolded protein binding"/>
    <property type="evidence" value="ECO:0007669"/>
    <property type="project" value="UniProtKB-UniRule"/>
</dbReference>
<evidence type="ECO:0000256" key="11">
    <source>
        <dbReference type="PIRSR" id="PIRSR002583-1"/>
    </source>
</evidence>
<dbReference type="InterPro" id="IPR037196">
    <property type="entry name" value="HSP90_C"/>
</dbReference>
<comment type="subcellular location">
    <subcellularLocation>
        <location evidence="1 10">Cytoplasm</location>
    </subcellularLocation>
</comment>
<keyword evidence="6 10" id="KW-0346">Stress response</keyword>
<dbReference type="InterPro" id="IPR019805">
    <property type="entry name" value="Heat_shock_protein_90_CS"/>
</dbReference>
<dbReference type="EMBL" id="CAADFA010000557">
    <property type="protein sequence ID" value="VFJ70381.1"/>
    <property type="molecule type" value="Genomic_DNA"/>
</dbReference>
<evidence type="ECO:0000256" key="2">
    <source>
        <dbReference type="ARBA" id="ARBA00008239"/>
    </source>
</evidence>